<dbReference type="EMBL" id="JAYWIO010000008">
    <property type="protein sequence ID" value="KAK7245289.1"/>
    <property type="molecule type" value="Genomic_DNA"/>
</dbReference>
<keyword evidence="2" id="KW-1185">Reference proteome</keyword>
<organism evidence="1 2">
    <name type="scientific">Crotalaria pallida</name>
    <name type="common">Smooth rattlebox</name>
    <name type="synonym">Crotalaria striata</name>
    <dbReference type="NCBI Taxonomy" id="3830"/>
    <lineage>
        <taxon>Eukaryota</taxon>
        <taxon>Viridiplantae</taxon>
        <taxon>Streptophyta</taxon>
        <taxon>Embryophyta</taxon>
        <taxon>Tracheophyta</taxon>
        <taxon>Spermatophyta</taxon>
        <taxon>Magnoliopsida</taxon>
        <taxon>eudicotyledons</taxon>
        <taxon>Gunneridae</taxon>
        <taxon>Pentapetalae</taxon>
        <taxon>rosids</taxon>
        <taxon>fabids</taxon>
        <taxon>Fabales</taxon>
        <taxon>Fabaceae</taxon>
        <taxon>Papilionoideae</taxon>
        <taxon>50 kb inversion clade</taxon>
        <taxon>genistoids sensu lato</taxon>
        <taxon>core genistoids</taxon>
        <taxon>Crotalarieae</taxon>
        <taxon>Crotalaria</taxon>
    </lineage>
</organism>
<sequence length="140" mass="15347">MAVTTAVRNTMNKAAVEKVDGEGAMANVLPGKENQDGISTVNWNGDQSTPFTPGLVCLSFNVCSNVKRRSIHSSFPLTNKLSLFLSIFFFLPSSSSLYIVTPSSRAQRHQGPSLTHHTTYPNFIKRSKPKPKTKVVPIIL</sequence>
<accession>A0AAN9E2Y6</accession>
<proteinExistence type="predicted"/>
<evidence type="ECO:0000313" key="2">
    <source>
        <dbReference type="Proteomes" id="UP001372338"/>
    </source>
</evidence>
<protein>
    <submittedName>
        <fullName evidence="1">Uncharacterized protein</fullName>
    </submittedName>
</protein>
<comment type="caution">
    <text evidence="1">The sequence shown here is derived from an EMBL/GenBank/DDBJ whole genome shotgun (WGS) entry which is preliminary data.</text>
</comment>
<evidence type="ECO:0000313" key="1">
    <source>
        <dbReference type="EMBL" id="KAK7245289.1"/>
    </source>
</evidence>
<gene>
    <name evidence="1" type="ORF">RIF29_40128</name>
</gene>
<name>A0AAN9E2Y6_CROPI</name>
<dbReference type="AlphaFoldDB" id="A0AAN9E2Y6"/>
<reference evidence="1 2" key="1">
    <citation type="submission" date="2024-01" db="EMBL/GenBank/DDBJ databases">
        <title>The genomes of 5 underutilized Papilionoideae crops provide insights into root nodulation and disease resistanc.</title>
        <authorList>
            <person name="Yuan L."/>
        </authorList>
    </citation>
    <scope>NUCLEOTIDE SEQUENCE [LARGE SCALE GENOMIC DNA]</scope>
    <source>
        <strain evidence="1">ZHUSHIDOU_FW_LH</strain>
        <tissue evidence="1">Leaf</tissue>
    </source>
</reference>
<dbReference type="Proteomes" id="UP001372338">
    <property type="component" value="Unassembled WGS sequence"/>
</dbReference>